<gene>
    <name evidence="6" type="ORF">J0X15_13425</name>
</gene>
<organism evidence="6 7">
    <name type="scientific">Roseibium limicola</name>
    <dbReference type="NCBI Taxonomy" id="2816037"/>
    <lineage>
        <taxon>Bacteria</taxon>
        <taxon>Pseudomonadati</taxon>
        <taxon>Pseudomonadota</taxon>
        <taxon>Alphaproteobacteria</taxon>
        <taxon>Hyphomicrobiales</taxon>
        <taxon>Stappiaceae</taxon>
        <taxon>Roseibium</taxon>
    </lineage>
</organism>
<dbReference type="InterPro" id="IPR013611">
    <property type="entry name" value="Transp-assoc_OB_typ2"/>
</dbReference>
<dbReference type="InterPro" id="IPR008995">
    <property type="entry name" value="Mo/tungstate-bd_C_term_dom"/>
</dbReference>
<keyword evidence="2" id="KW-0813">Transport</keyword>
<feature type="domain" description="ABC transporter" evidence="5">
    <location>
        <begin position="9"/>
        <end position="239"/>
    </location>
</feature>
<dbReference type="EMBL" id="JAFLNF010000005">
    <property type="protein sequence ID" value="MBO0346228.1"/>
    <property type="molecule type" value="Genomic_DNA"/>
</dbReference>
<dbReference type="RefSeq" id="WP_206941628.1">
    <property type="nucleotide sequence ID" value="NZ_JAFLNF010000005.1"/>
</dbReference>
<comment type="caution">
    <text evidence="6">The sequence shown here is derived from an EMBL/GenBank/DDBJ whole genome shotgun (WGS) entry which is preliminary data.</text>
</comment>
<dbReference type="InterPro" id="IPR050093">
    <property type="entry name" value="ABC_SmlMolc_Importer"/>
</dbReference>
<evidence type="ECO:0000313" key="6">
    <source>
        <dbReference type="EMBL" id="MBO0346228.1"/>
    </source>
</evidence>
<dbReference type="SUPFAM" id="SSF50331">
    <property type="entry name" value="MOP-like"/>
    <property type="match status" value="1"/>
</dbReference>
<dbReference type="GO" id="GO:0022857">
    <property type="term" value="F:transmembrane transporter activity"/>
    <property type="evidence" value="ECO:0007669"/>
    <property type="project" value="InterPro"/>
</dbReference>
<reference evidence="6" key="1">
    <citation type="submission" date="2021-03" db="EMBL/GenBank/DDBJ databases">
        <title>Roseibium sp. CAU 1637 isolated from Incheon.</title>
        <authorList>
            <person name="Kim W."/>
        </authorList>
    </citation>
    <scope>NUCLEOTIDE SEQUENCE</scope>
    <source>
        <strain evidence="6">CAU 1637</strain>
    </source>
</reference>
<dbReference type="PANTHER" id="PTHR42781">
    <property type="entry name" value="SPERMIDINE/PUTRESCINE IMPORT ATP-BINDING PROTEIN POTA"/>
    <property type="match status" value="1"/>
</dbReference>
<dbReference type="PROSITE" id="PS50893">
    <property type="entry name" value="ABC_TRANSPORTER_2"/>
    <property type="match status" value="1"/>
</dbReference>
<sequence>MTITPAYDLECIDIAKSFGDFRAVKDVSFTIPSGSFFSILGPSGCGKTTLMRMIAGFETPSGGDIKIKGASVLGTPPNKRNVKMVFQHLALFPMMNVYENIAYGLRCKGVSNDEIKLKVQDVLERIALPDVGHREIHQLSGGQKQRIAIARCMVLDPDVLLLDEPLGALDLKLREAMKIELKLLQHQFNTTFIYITHDQSEALVMSDHVAIMNEGRFEQIGTPQELYHRPNTSFVASFVGDSNRWSGKVADSDGTGGKVRTEQGLDMAFSAAAGQTISTGSEVDIFVRPEFIRTIRENDPAAAISDGDNRMSGIVDSLLFNGANSRVLVRGWSGELIEADVILTGTDDLAPGEKVDLVWSPAQAMCFEKTGAA</sequence>
<dbReference type="GO" id="GO:0016887">
    <property type="term" value="F:ATP hydrolysis activity"/>
    <property type="evidence" value="ECO:0007669"/>
    <property type="project" value="InterPro"/>
</dbReference>
<dbReference type="FunFam" id="3.40.50.300:FF:000425">
    <property type="entry name" value="Probable ABC transporter, ATP-binding subunit"/>
    <property type="match status" value="1"/>
</dbReference>
<keyword evidence="4 6" id="KW-0067">ATP-binding</keyword>
<dbReference type="SUPFAM" id="SSF52540">
    <property type="entry name" value="P-loop containing nucleoside triphosphate hydrolases"/>
    <property type="match status" value="1"/>
</dbReference>
<evidence type="ECO:0000259" key="5">
    <source>
        <dbReference type="PROSITE" id="PS50893"/>
    </source>
</evidence>
<protein>
    <submittedName>
        <fullName evidence="6">ABC transporter ATP-binding protein</fullName>
    </submittedName>
</protein>
<comment type="similarity">
    <text evidence="1">Belongs to the ABC transporter superfamily.</text>
</comment>
<evidence type="ECO:0000256" key="3">
    <source>
        <dbReference type="ARBA" id="ARBA00022741"/>
    </source>
</evidence>
<dbReference type="InterPro" id="IPR017871">
    <property type="entry name" value="ABC_transporter-like_CS"/>
</dbReference>
<proteinExistence type="inferred from homology"/>
<evidence type="ECO:0000256" key="1">
    <source>
        <dbReference type="ARBA" id="ARBA00005417"/>
    </source>
</evidence>
<evidence type="ECO:0000313" key="7">
    <source>
        <dbReference type="Proteomes" id="UP000664779"/>
    </source>
</evidence>
<dbReference type="AlphaFoldDB" id="A0A939EPM8"/>
<dbReference type="Proteomes" id="UP000664779">
    <property type="component" value="Unassembled WGS sequence"/>
</dbReference>
<dbReference type="SMART" id="SM00382">
    <property type="entry name" value="AAA"/>
    <property type="match status" value="1"/>
</dbReference>
<accession>A0A939EPM8</accession>
<dbReference type="GO" id="GO:0015697">
    <property type="term" value="P:quaternary ammonium group transport"/>
    <property type="evidence" value="ECO:0007669"/>
    <property type="project" value="UniProtKB-ARBA"/>
</dbReference>
<dbReference type="InterPro" id="IPR027417">
    <property type="entry name" value="P-loop_NTPase"/>
</dbReference>
<evidence type="ECO:0000256" key="4">
    <source>
        <dbReference type="ARBA" id="ARBA00022840"/>
    </source>
</evidence>
<dbReference type="Gene3D" id="3.40.50.300">
    <property type="entry name" value="P-loop containing nucleotide triphosphate hydrolases"/>
    <property type="match status" value="1"/>
</dbReference>
<dbReference type="InterPro" id="IPR003593">
    <property type="entry name" value="AAA+_ATPase"/>
</dbReference>
<dbReference type="GO" id="GO:0005524">
    <property type="term" value="F:ATP binding"/>
    <property type="evidence" value="ECO:0007669"/>
    <property type="project" value="UniProtKB-KW"/>
</dbReference>
<dbReference type="PANTHER" id="PTHR42781:SF4">
    <property type="entry name" value="SPERMIDINE_PUTRESCINE IMPORT ATP-BINDING PROTEIN POTA"/>
    <property type="match status" value="1"/>
</dbReference>
<dbReference type="Pfam" id="PF00005">
    <property type="entry name" value="ABC_tran"/>
    <property type="match status" value="1"/>
</dbReference>
<dbReference type="PROSITE" id="PS00211">
    <property type="entry name" value="ABC_TRANSPORTER_1"/>
    <property type="match status" value="1"/>
</dbReference>
<dbReference type="GO" id="GO:0043190">
    <property type="term" value="C:ATP-binding cassette (ABC) transporter complex"/>
    <property type="evidence" value="ECO:0007669"/>
    <property type="project" value="InterPro"/>
</dbReference>
<dbReference type="Gene3D" id="2.40.50.100">
    <property type="match status" value="1"/>
</dbReference>
<keyword evidence="3" id="KW-0547">Nucleotide-binding</keyword>
<dbReference type="InterPro" id="IPR003439">
    <property type="entry name" value="ABC_transporter-like_ATP-bd"/>
</dbReference>
<name>A0A939EPM8_9HYPH</name>
<dbReference type="Pfam" id="PF08402">
    <property type="entry name" value="TOBE_2"/>
    <property type="match status" value="1"/>
</dbReference>
<keyword evidence="7" id="KW-1185">Reference proteome</keyword>
<evidence type="ECO:0000256" key="2">
    <source>
        <dbReference type="ARBA" id="ARBA00022448"/>
    </source>
</evidence>